<accession>A0A1C2E9Z4</accession>
<dbReference type="PRINTS" id="PR01484">
    <property type="entry name" value="PRTACTNFAMLY"/>
</dbReference>
<dbReference type="Pfam" id="PF03797">
    <property type="entry name" value="Autotransporter"/>
    <property type="match status" value="1"/>
</dbReference>
<reference evidence="3 4" key="1">
    <citation type="submission" date="2016-08" db="EMBL/GenBank/DDBJ databases">
        <title>Whole genome sequence of Pseudomonas graminis strain UASWS1507, a potential biological control agent for agriculture.</title>
        <authorList>
            <person name="Crovadore J."/>
            <person name="Calmin G."/>
            <person name="Chablais R."/>
            <person name="Cochard B."/>
            <person name="Lefort F."/>
        </authorList>
    </citation>
    <scope>NUCLEOTIDE SEQUENCE [LARGE SCALE GENOMIC DNA]</scope>
    <source>
        <strain evidence="3 4">UASWS1507</strain>
    </source>
</reference>
<comment type="caution">
    <text evidence="3">The sequence shown here is derived from an EMBL/GenBank/DDBJ whole genome shotgun (WGS) entry which is preliminary data.</text>
</comment>
<dbReference type="InterPro" id="IPR036709">
    <property type="entry name" value="Autotransporte_beta_dom_sf"/>
</dbReference>
<dbReference type="InterPro" id="IPR003991">
    <property type="entry name" value="Pertactin_virulence_factor"/>
</dbReference>
<dbReference type="PANTHER" id="PTHR35037:SF7">
    <property type="entry name" value="AUTOTRANSPORTER"/>
    <property type="match status" value="1"/>
</dbReference>
<dbReference type="PANTHER" id="PTHR35037">
    <property type="entry name" value="C-TERMINAL REGION OF AIDA-LIKE PROTEIN"/>
    <property type="match status" value="1"/>
</dbReference>
<dbReference type="EMBL" id="MDEN01000057">
    <property type="protein sequence ID" value="OCX23796.1"/>
    <property type="molecule type" value="Genomic_DNA"/>
</dbReference>
<organism evidence="3 4">
    <name type="scientific">Pseudomonas graminis</name>
    <dbReference type="NCBI Taxonomy" id="158627"/>
    <lineage>
        <taxon>Bacteria</taxon>
        <taxon>Pseudomonadati</taxon>
        <taxon>Pseudomonadota</taxon>
        <taxon>Gammaproteobacteria</taxon>
        <taxon>Pseudomonadales</taxon>
        <taxon>Pseudomonadaceae</taxon>
        <taxon>Pseudomonas</taxon>
    </lineage>
</organism>
<sequence>MKSERVFMRAAPWPIAVFLGTALTCEGGWASYLRPGSEATVSYADTPEDWRLNNARLVVTPGGETGNIDARWNSTVDIDGGTATSRGSAGVLLETSRAVINNATITAQNITSSTSEASFGLHLYRYDTDTGVSSAVVTNSIISGAGRGINAFDGAEVSLVNTTVKGNAGVDTVGPISGGVGMVLGGSRATMSGSTVVGENNGVVMVSGRTGAQSSAASLVVADGSAVVGEKGSAILVSAGNAPAVETRIDVANGSTLKGGNGVILEVENAAIATFNVSASQLEGDVLVQEGSTAKLSLDSNASLTGKVTNATSLAIDDSSAWIMQGHSSVNSLLLNGGTVDLRGTTPEFSRLTLGQLEGNGTFAMGTDLAAGESDFLEVTGTAVGSYQLLVQNTGVDPVQANDTQTLVHVAEGDAQFSLLGGKVDFGTYAYQLEQNVAEGGTDWSLVKTDELSESSQAVIGLFSAAPTIWYGESATLRTRMGELRNGTDQGGGWIRSYGNKFNMSAGGGVAYKQVQQGVAFGADAPLPSNEGQWLVGLMGGYSKSDLDLQQGTSGTVDSYYLGAYSTWLADDGFYVDALIKANRFQNHSEVRMSDGEKAKGNYNTAGVGASVEVGKHIKLADDWFVEPFAQVSGLLVGGESYDLDNGMRASSNRADSLLGKAGTQVGRTFTLDDGAFVQPYMKVAAAHEFVSRNRVSINENRFTNDLSGSRVELGAGVAAQMTDVLQLHADVDFMKGRNIEQPWGVSVGVRYSW</sequence>
<dbReference type="Proteomes" id="UP000095143">
    <property type="component" value="Unassembled WGS sequence"/>
</dbReference>
<name>A0A1C2E9Z4_9PSED</name>
<dbReference type="Gene3D" id="2.40.128.130">
    <property type="entry name" value="Autotransporter beta-domain"/>
    <property type="match status" value="1"/>
</dbReference>
<keyword evidence="1" id="KW-0732">Signal</keyword>
<dbReference type="SUPFAM" id="SSF103515">
    <property type="entry name" value="Autotransporter"/>
    <property type="match status" value="1"/>
</dbReference>
<evidence type="ECO:0000313" key="3">
    <source>
        <dbReference type="EMBL" id="OCX23796.1"/>
    </source>
</evidence>
<gene>
    <name evidence="3" type="ORF">BBI10_07255</name>
</gene>
<evidence type="ECO:0000256" key="1">
    <source>
        <dbReference type="ARBA" id="ARBA00022729"/>
    </source>
</evidence>
<proteinExistence type="predicted"/>
<dbReference type="RefSeq" id="WP_065987692.1">
    <property type="nucleotide sequence ID" value="NZ_MDEN01000057.1"/>
</dbReference>
<feature type="domain" description="Autotransporter" evidence="2">
    <location>
        <begin position="486"/>
        <end position="754"/>
    </location>
</feature>
<dbReference type="InterPro" id="IPR012332">
    <property type="entry name" value="Autotransporter_pectin_lyase_C"/>
</dbReference>
<dbReference type="InterPro" id="IPR004899">
    <property type="entry name" value="Pertactin_central"/>
</dbReference>
<dbReference type="Gene3D" id="2.160.20.20">
    <property type="match status" value="1"/>
</dbReference>
<dbReference type="PROSITE" id="PS51208">
    <property type="entry name" value="AUTOTRANSPORTER"/>
    <property type="match status" value="1"/>
</dbReference>
<evidence type="ECO:0000313" key="4">
    <source>
        <dbReference type="Proteomes" id="UP000095143"/>
    </source>
</evidence>
<dbReference type="SUPFAM" id="SSF51126">
    <property type="entry name" value="Pectin lyase-like"/>
    <property type="match status" value="1"/>
</dbReference>
<dbReference type="InterPro" id="IPR011050">
    <property type="entry name" value="Pectin_lyase_fold/virulence"/>
</dbReference>
<evidence type="ECO:0000259" key="2">
    <source>
        <dbReference type="PROSITE" id="PS51208"/>
    </source>
</evidence>
<dbReference type="Pfam" id="PF03212">
    <property type="entry name" value="Pertactin"/>
    <property type="match status" value="1"/>
</dbReference>
<dbReference type="InterPro" id="IPR006315">
    <property type="entry name" value="OM_autotransptr_brl_dom"/>
</dbReference>
<dbReference type="CDD" id="cd01343">
    <property type="entry name" value="PL1_Passenger_AT"/>
    <property type="match status" value="1"/>
</dbReference>
<dbReference type="AlphaFoldDB" id="A0A1C2E9Z4"/>
<dbReference type="InterPro" id="IPR005546">
    <property type="entry name" value="Autotransporte_beta"/>
</dbReference>
<dbReference type="NCBIfam" id="TIGR01414">
    <property type="entry name" value="autotrans_barl"/>
    <property type="match status" value="1"/>
</dbReference>
<dbReference type="GO" id="GO:0019867">
    <property type="term" value="C:outer membrane"/>
    <property type="evidence" value="ECO:0007669"/>
    <property type="project" value="InterPro"/>
</dbReference>
<protein>
    <recommendedName>
        <fullName evidence="2">Autotransporter domain-containing protein</fullName>
    </recommendedName>
</protein>
<dbReference type="InterPro" id="IPR051551">
    <property type="entry name" value="Autotransporter_adhesion"/>
</dbReference>
<dbReference type="SMART" id="SM00869">
    <property type="entry name" value="Autotransporter"/>
    <property type="match status" value="1"/>
</dbReference>